<sequence length="190" mass="21205">MVAQRPRVDQALDFAELVEGDFLVHLQHGVCQYKCIQRIKDEGREEEAVTVEFADGILLHVPLPESHLLSRYVGLVKSRPKLAKLGGKSWFKAKEAAEQAALDMAADLLRMQAAREAAEGHAFQPDDEWQKEFEDAFSFTETPDQLSAIEAVKKDMESRAPMDRLLCGDVGYGKTEVALRAAFKAVMDGR</sequence>
<dbReference type="InterPro" id="IPR036101">
    <property type="entry name" value="CarD-like/TRCF_RID_sf"/>
</dbReference>
<feature type="non-terminal residue" evidence="4">
    <location>
        <position position="190"/>
    </location>
</feature>
<organism evidence="4">
    <name type="scientific">marine metagenome</name>
    <dbReference type="NCBI Taxonomy" id="408172"/>
    <lineage>
        <taxon>unclassified sequences</taxon>
        <taxon>metagenomes</taxon>
        <taxon>ecological metagenomes</taxon>
    </lineage>
</organism>
<dbReference type="Gene3D" id="2.40.10.170">
    <property type="match status" value="1"/>
</dbReference>
<proteinExistence type="predicted"/>
<keyword evidence="2" id="KW-0347">Helicase</keyword>
<dbReference type="SUPFAM" id="SSF141259">
    <property type="entry name" value="CarD-like"/>
    <property type="match status" value="1"/>
</dbReference>
<protein>
    <recommendedName>
        <fullName evidence="3">CarD-like/TRCF RNAP-interacting domain-containing protein</fullName>
    </recommendedName>
</protein>
<dbReference type="GO" id="GO:0003678">
    <property type="term" value="F:DNA helicase activity"/>
    <property type="evidence" value="ECO:0007669"/>
    <property type="project" value="TreeGrafter"/>
</dbReference>
<dbReference type="InterPro" id="IPR027417">
    <property type="entry name" value="P-loop_NTPase"/>
</dbReference>
<dbReference type="AlphaFoldDB" id="A0A383C653"/>
<reference evidence="4" key="1">
    <citation type="submission" date="2018-05" db="EMBL/GenBank/DDBJ databases">
        <authorList>
            <person name="Lanie J.A."/>
            <person name="Ng W.-L."/>
            <person name="Kazmierczak K.M."/>
            <person name="Andrzejewski T.M."/>
            <person name="Davidsen T.M."/>
            <person name="Wayne K.J."/>
            <person name="Tettelin H."/>
            <person name="Glass J.I."/>
            <person name="Rusch D."/>
            <person name="Podicherti R."/>
            <person name="Tsui H.-C.T."/>
            <person name="Winkler M.E."/>
        </authorList>
    </citation>
    <scope>NUCLEOTIDE SEQUENCE</scope>
</reference>
<dbReference type="SMART" id="SM01058">
    <property type="entry name" value="CarD_TRCF"/>
    <property type="match status" value="1"/>
</dbReference>
<dbReference type="EMBL" id="UINC01205773">
    <property type="protein sequence ID" value="SVE27105.1"/>
    <property type="molecule type" value="Genomic_DNA"/>
</dbReference>
<feature type="domain" description="CarD-like/TRCF RNAP-interacting" evidence="3">
    <location>
        <begin position="16"/>
        <end position="113"/>
    </location>
</feature>
<evidence type="ECO:0000256" key="1">
    <source>
        <dbReference type="ARBA" id="ARBA00022801"/>
    </source>
</evidence>
<dbReference type="InterPro" id="IPR003711">
    <property type="entry name" value="CarD-like/TRCF_RID"/>
</dbReference>
<keyword evidence="2" id="KW-0067">ATP-binding</keyword>
<evidence type="ECO:0000256" key="2">
    <source>
        <dbReference type="ARBA" id="ARBA00022806"/>
    </source>
</evidence>
<keyword evidence="1" id="KW-0378">Hydrolase</keyword>
<dbReference type="SUPFAM" id="SSF52540">
    <property type="entry name" value="P-loop containing nucleoside triphosphate hydrolases"/>
    <property type="match status" value="1"/>
</dbReference>
<accession>A0A383C653</accession>
<dbReference type="Gene3D" id="3.40.50.300">
    <property type="entry name" value="P-loop containing nucleotide triphosphate hydrolases"/>
    <property type="match status" value="1"/>
</dbReference>
<dbReference type="Pfam" id="PF02559">
    <property type="entry name" value="CarD_TRCF_RID"/>
    <property type="match status" value="1"/>
</dbReference>
<gene>
    <name evidence="4" type="ORF">METZ01_LOCUS479959</name>
</gene>
<evidence type="ECO:0000313" key="4">
    <source>
        <dbReference type="EMBL" id="SVE27105.1"/>
    </source>
</evidence>
<dbReference type="PANTHER" id="PTHR47964">
    <property type="entry name" value="ATP-DEPENDENT DNA HELICASE HOMOLOG RECG, CHLOROPLASTIC"/>
    <property type="match status" value="1"/>
</dbReference>
<evidence type="ECO:0000259" key="3">
    <source>
        <dbReference type="SMART" id="SM01058"/>
    </source>
</evidence>
<dbReference type="PANTHER" id="PTHR47964:SF1">
    <property type="entry name" value="ATP-DEPENDENT DNA HELICASE HOMOLOG RECG, CHLOROPLASTIC"/>
    <property type="match status" value="1"/>
</dbReference>
<dbReference type="GO" id="GO:0016787">
    <property type="term" value="F:hydrolase activity"/>
    <property type="evidence" value="ECO:0007669"/>
    <property type="project" value="UniProtKB-KW"/>
</dbReference>
<dbReference type="GO" id="GO:0006281">
    <property type="term" value="P:DNA repair"/>
    <property type="evidence" value="ECO:0007669"/>
    <property type="project" value="InterPro"/>
</dbReference>
<dbReference type="InterPro" id="IPR047112">
    <property type="entry name" value="RecG/Mfd"/>
</dbReference>
<name>A0A383C653_9ZZZZ</name>
<keyword evidence="2" id="KW-0547">Nucleotide-binding</keyword>